<dbReference type="PANTHER" id="PTHR43342:SF2">
    <property type="entry name" value="POTENTIAL NAD-REDUCING HYDROGENASE SUBUNIT"/>
    <property type="match status" value="1"/>
</dbReference>
<feature type="binding site" evidence="7">
    <location>
        <position position="97"/>
    </location>
    <ligand>
        <name>[2Fe-2S] cluster</name>
        <dbReference type="ChEBI" id="CHEBI:190135"/>
    </ligand>
</feature>
<dbReference type="NCBIfam" id="NF005722">
    <property type="entry name" value="PRK07539.1-2"/>
    <property type="match status" value="1"/>
</dbReference>
<dbReference type="Proteomes" id="UP000396862">
    <property type="component" value="Unassembled WGS sequence"/>
</dbReference>
<evidence type="ECO:0000313" key="10">
    <source>
        <dbReference type="Proteomes" id="UP000240621"/>
    </source>
</evidence>
<feature type="binding site" evidence="7">
    <location>
        <position position="92"/>
    </location>
    <ligand>
        <name>[2Fe-2S] cluster</name>
        <dbReference type="ChEBI" id="CHEBI:190135"/>
    </ligand>
</feature>
<keyword evidence="3 7" id="KW-0479">Metal-binding</keyword>
<dbReference type="InterPro" id="IPR028431">
    <property type="entry name" value="NADP_DH_HndA-like"/>
</dbReference>
<evidence type="ECO:0000256" key="4">
    <source>
        <dbReference type="ARBA" id="ARBA00023004"/>
    </source>
</evidence>
<gene>
    <name evidence="9" type="ORF">CLV93_101101</name>
    <name evidence="8" type="ORF">JCM18694_00200</name>
</gene>
<keyword evidence="11" id="KW-1185">Reference proteome</keyword>
<feature type="binding site" evidence="7">
    <location>
        <position position="137"/>
    </location>
    <ligand>
        <name>[2Fe-2S] cluster</name>
        <dbReference type="ChEBI" id="CHEBI:190135"/>
    </ligand>
</feature>
<dbReference type="SUPFAM" id="SSF52833">
    <property type="entry name" value="Thioredoxin-like"/>
    <property type="match status" value="1"/>
</dbReference>
<comment type="similarity">
    <text evidence="1">Belongs to the complex I 24 kDa subunit family.</text>
</comment>
<dbReference type="GO" id="GO:0016491">
    <property type="term" value="F:oxidoreductase activity"/>
    <property type="evidence" value="ECO:0007669"/>
    <property type="project" value="InterPro"/>
</dbReference>
<feature type="binding site" evidence="7">
    <location>
        <position position="133"/>
    </location>
    <ligand>
        <name>[2Fe-2S] cluster</name>
        <dbReference type="ChEBI" id="CHEBI:190135"/>
    </ligand>
</feature>
<keyword evidence="4 7" id="KW-0408">Iron</keyword>
<dbReference type="Gene3D" id="3.40.30.10">
    <property type="entry name" value="Glutaredoxin"/>
    <property type="match status" value="1"/>
</dbReference>
<evidence type="ECO:0000256" key="5">
    <source>
        <dbReference type="ARBA" id="ARBA00023014"/>
    </source>
</evidence>
<comment type="cofactor">
    <cofactor evidence="7">
        <name>[2Fe-2S] cluster</name>
        <dbReference type="ChEBI" id="CHEBI:190135"/>
    </cofactor>
    <text evidence="7">Binds 1 [2Fe-2S] cluster.</text>
</comment>
<dbReference type="Pfam" id="PF01257">
    <property type="entry name" value="2Fe-2S_thioredx"/>
    <property type="match status" value="1"/>
</dbReference>
<dbReference type="CDD" id="cd03064">
    <property type="entry name" value="TRX_Fd_NuoE"/>
    <property type="match status" value="1"/>
</dbReference>
<evidence type="ECO:0000256" key="2">
    <source>
        <dbReference type="ARBA" id="ARBA00022714"/>
    </source>
</evidence>
<dbReference type="InterPro" id="IPR041921">
    <property type="entry name" value="NuoE_N"/>
</dbReference>
<keyword evidence="5 7" id="KW-0411">Iron-sulfur</keyword>
<comment type="cofactor">
    <cofactor evidence="6">
        <name>[2Fe-2S] cluster</name>
        <dbReference type="ChEBI" id="CHEBI:190135"/>
    </cofactor>
</comment>
<protein>
    <submittedName>
        <fullName evidence="8">NADH dehydrogenase</fullName>
    </submittedName>
    <submittedName>
        <fullName evidence="9">NADP-reducing hydrogenase subunit HndA</fullName>
    </submittedName>
</protein>
<dbReference type="FunFam" id="3.40.30.10:FF:000015">
    <property type="entry name" value="NADH-quinone oxidoreductase subunit E"/>
    <property type="match status" value="1"/>
</dbReference>
<dbReference type="Proteomes" id="UP000240621">
    <property type="component" value="Unassembled WGS sequence"/>
</dbReference>
<evidence type="ECO:0000256" key="7">
    <source>
        <dbReference type="PIRSR" id="PIRSR000216-1"/>
    </source>
</evidence>
<dbReference type="Gene3D" id="1.10.10.1590">
    <property type="entry name" value="NADH-quinone oxidoreductase subunit E"/>
    <property type="match status" value="1"/>
</dbReference>
<proteinExistence type="inferred from homology"/>
<dbReference type="PIRSF" id="PIRSF000216">
    <property type="entry name" value="NADH_DH_24kDa"/>
    <property type="match status" value="1"/>
</dbReference>
<evidence type="ECO:0000313" key="11">
    <source>
        <dbReference type="Proteomes" id="UP000396862"/>
    </source>
</evidence>
<dbReference type="InterPro" id="IPR042128">
    <property type="entry name" value="NuoE_dom"/>
</dbReference>
<comment type="caution">
    <text evidence="9">The sequence shown here is derived from an EMBL/GenBank/DDBJ whole genome shotgun (WGS) entry which is preliminary data.</text>
</comment>
<dbReference type="PANTHER" id="PTHR43342">
    <property type="entry name" value="NADH-QUINONE OXIDOREDUCTASE, E SUBUNIT"/>
    <property type="match status" value="1"/>
</dbReference>
<dbReference type="OrthoDB" id="9807941at2"/>
<dbReference type="RefSeq" id="WP_106540216.1">
    <property type="nucleotide sequence ID" value="NZ_BLAU01000001.1"/>
</dbReference>
<dbReference type="InterPro" id="IPR002023">
    <property type="entry name" value="NuoE-like"/>
</dbReference>
<dbReference type="GO" id="GO:0046872">
    <property type="term" value="F:metal ion binding"/>
    <property type="evidence" value="ECO:0007669"/>
    <property type="project" value="UniProtKB-KW"/>
</dbReference>
<dbReference type="EMBL" id="BLAU01000001">
    <property type="protein sequence ID" value="GET19774.1"/>
    <property type="molecule type" value="Genomic_DNA"/>
</dbReference>
<organism evidence="9 10">
    <name type="scientific">Prolixibacter denitrificans</name>
    <dbReference type="NCBI Taxonomy" id="1541063"/>
    <lineage>
        <taxon>Bacteria</taxon>
        <taxon>Pseudomonadati</taxon>
        <taxon>Bacteroidota</taxon>
        <taxon>Bacteroidia</taxon>
        <taxon>Marinilabiliales</taxon>
        <taxon>Prolixibacteraceae</taxon>
        <taxon>Prolixibacter</taxon>
    </lineage>
</organism>
<evidence type="ECO:0000256" key="3">
    <source>
        <dbReference type="ARBA" id="ARBA00022723"/>
    </source>
</evidence>
<name>A0A2P8CJK5_9BACT</name>
<reference evidence="8 11" key="2">
    <citation type="submission" date="2019-10" db="EMBL/GenBank/DDBJ databases">
        <title>Prolixibacter strains distinguished by the presence of nitrate reductase genes were adept at nitrate-dependent anaerobic corrosion of metallic iron and carbon steel.</title>
        <authorList>
            <person name="Iino T."/>
            <person name="Shono N."/>
            <person name="Ito K."/>
            <person name="Nakamura R."/>
            <person name="Sueoka K."/>
            <person name="Harayama S."/>
            <person name="Ohkuma M."/>
        </authorList>
    </citation>
    <scope>NUCLEOTIDE SEQUENCE [LARGE SCALE GENOMIC DNA]</scope>
    <source>
        <strain evidence="8 11">MIC1-1</strain>
    </source>
</reference>
<reference evidence="9 10" key="1">
    <citation type="submission" date="2018-03" db="EMBL/GenBank/DDBJ databases">
        <title>Genomic Encyclopedia of Archaeal and Bacterial Type Strains, Phase II (KMG-II): from individual species to whole genera.</title>
        <authorList>
            <person name="Goeker M."/>
        </authorList>
    </citation>
    <scope>NUCLEOTIDE SEQUENCE [LARGE SCALE GENOMIC DNA]</scope>
    <source>
        <strain evidence="9 10">DSM 27267</strain>
    </source>
</reference>
<keyword evidence="2 7" id="KW-0001">2Fe-2S</keyword>
<evidence type="ECO:0000313" key="8">
    <source>
        <dbReference type="EMBL" id="GET19774.1"/>
    </source>
</evidence>
<sequence>MEITRDLKNHKVQLSENAIALVKKICRRFNYQEGELINILHAVQSQFGYLPAEIQELIAKELDISVAKVYGVVTFYSFFTMKPKGKYPISLCMGTACYVRGAENILNEIKRQLNIDEGETTPDGLFSLSSLRCVGACGLAPVLLVGEKVYGRVAQADVRKIISEYKAGCLTHPTKE</sequence>
<dbReference type="InterPro" id="IPR036249">
    <property type="entry name" value="Thioredoxin-like_sf"/>
</dbReference>
<evidence type="ECO:0000256" key="6">
    <source>
        <dbReference type="ARBA" id="ARBA00034078"/>
    </source>
</evidence>
<evidence type="ECO:0000313" key="9">
    <source>
        <dbReference type="EMBL" id="PSK85149.1"/>
    </source>
</evidence>
<dbReference type="GO" id="GO:0051537">
    <property type="term" value="F:2 iron, 2 sulfur cluster binding"/>
    <property type="evidence" value="ECO:0007669"/>
    <property type="project" value="UniProtKB-KW"/>
</dbReference>
<dbReference type="FunFam" id="1.10.10.1590:FF:000001">
    <property type="entry name" value="NADH-quinone oxidoreductase subunit E"/>
    <property type="match status" value="1"/>
</dbReference>
<accession>A0A2P8CJK5</accession>
<dbReference type="EMBL" id="PYGC01000001">
    <property type="protein sequence ID" value="PSK85149.1"/>
    <property type="molecule type" value="Genomic_DNA"/>
</dbReference>
<dbReference type="AlphaFoldDB" id="A0A2P8CJK5"/>
<evidence type="ECO:0000256" key="1">
    <source>
        <dbReference type="ARBA" id="ARBA00010643"/>
    </source>
</evidence>